<organism evidence="5 6">
    <name type="scientific">Sinosporangium siamense</name>
    <dbReference type="NCBI Taxonomy" id="1367973"/>
    <lineage>
        <taxon>Bacteria</taxon>
        <taxon>Bacillati</taxon>
        <taxon>Actinomycetota</taxon>
        <taxon>Actinomycetes</taxon>
        <taxon>Streptosporangiales</taxon>
        <taxon>Streptosporangiaceae</taxon>
        <taxon>Sinosporangium</taxon>
    </lineage>
</organism>
<comment type="caution">
    <text evidence="5">The sequence shown here is derived from an EMBL/GenBank/DDBJ whole genome shotgun (WGS) entry which is preliminary data.</text>
</comment>
<evidence type="ECO:0000256" key="3">
    <source>
        <dbReference type="ARBA" id="ARBA00023014"/>
    </source>
</evidence>
<dbReference type="SUPFAM" id="SSF50692">
    <property type="entry name" value="ADC-like"/>
    <property type="match status" value="1"/>
</dbReference>
<protein>
    <recommendedName>
        <fullName evidence="4">Molybdopterin dinucleotide-binding domain-containing protein</fullName>
    </recommendedName>
</protein>
<evidence type="ECO:0000313" key="5">
    <source>
        <dbReference type="EMBL" id="GII94479.1"/>
    </source>
</evidence>
<evidence type="ECO:0000259" key="4">
    <source>
        <dbReference type="Pfam" id="PF01568"/>
    </source>
</evidence>
<dbReference type="PANTHER" id="PTHR43105">
    <property type="entry name" value="RESPIRATORY NITRATE REDUCTASE"/>
    <property type="match status" value="1"/>
</dbReference>
<keyword evidence="1" id="KW-0479">Metal-binding</keyword>
<proteinExistence type="predicted"/>
<dbReference type="Proteomes" id="UP000606172">
    <property type="component" value="Unassembled WGS sequence"/>
</dbReference>
<sequence length="139" mass="14135">MWVEMSAAEAAAQGMAEGDMVEVATRRGAVRGSLRVSAMRDGVVFLSFHYGYWDTQTGAARAPGQAGRAANKATLTAWDPVSKQPLFKTAACRARRVAPGGGRHAPAPTTGASAPVDLVGAAATAGGSDAPAAQRLPDA</sequence>
<evidence type="ECO:0000313" key="6">
    <source>
        <dbReference type="Proteomes" id="UP000606172"/>
    </source>
</evidence>
<evidence type="ECO:0000256" key="1">
    <source>
        <dbReference type="ARBA" id="ARBA00022723"/>
    </source>
</evidence>
<dbReference type="EMBL" id="BOOW01000030">
    <property type="protein sequence ID" value="GII94479.1"/>
    <property type="molecule type" value="Genomic_DNA"/>
</dbReference>
<dbReference type="Pfam" id="PF01568">
    <property type="entry name" value="Molydop_binding"/>
    <property type="match status" value="1"/>
</dbReference>
<dbReference type="InterPro" id="IPR006657">
    <property type="entry name" value="MoPterin_dinucl-bd_dom"/>
</dbReference>
<keyword evidence="3" id="KW-0411">Iron-sulfur</keyword>
<keyword evidence="2" id="KW-0408">Iron</keyword>
<dbReference type="GO" id="GO:0046872">
    <property type="term" value="F:metal ion binding"/>
    <property type="evidence" value="ECO:0007669"/>
    <property type="project" value="UniProtKB-KW"/>
</dbReference>
<gene>
    <name evidence="5" type="ORF">Ssi02_47100</name>
</gene>
<keyword evidence="6" id="KW-1185">Reference proteome</keyword>
<name>A0A919RM31_9ACTN</name>
<feature type="domain" description="Molybdopterin dinucleotide-binding" evidence="4">
    <location>
        <begin position="2"/>
        <end position="90"/>
    </location>
</feature>
<dbReference type="GO" id="GO:0051536">
    <property type="term" value="F:iron-sulfur cluster binding"/>
    <property type="evidence" value="ECO:0007669"/>
    <property type="project" value="UniProtKB-KW"/>
</dbReference>
<dbReference type="InterPro" id="IPR050123">
    <property type="entry name" value="Prok_molybdopt-oxidoreductase"/>
</dbReference>
<reference evidence="5" key="1">
    <citation type="submission" date="2021-01" db="EMBL/GenBank/DDBJ databases">
        <title>Whole genome shotgun sequence of Sinosporangium siamense NBRC 109515.</title>
        <authorList>
            <person name="Komaki H."/>
            <person name="Tamura T."/>
        </authorList>
    </citation>
    <scope>NUCLEOTIDE SEQUENCE</scope>
    <source>
        <strain evidence="5">NBRC 109515</strain>
    </source>
</reference>
<dbReference type="GO" id="GO:0043546">
    <property type="term" value="F:molybdopterin cofactor binding"/>
    <property type="evidence" value="ECO:0007669"/>
    <property type="project" value="InterPro"/>
</dbReference>
<dbReference type="AlphaFoldDB" id="A0A919RM31"/>
<dbReference type="GO" id="GO:0016491">
    <property type="term" value="F:oxidoreductase activity"/>
    <property type="evidence" value="ECO:0007669"/>
    <property type="project" value="InterPro"/>
</dbReference>
<dbReference type="PANTHER" id="PTHR43105:SF10">
    <property type="entry name" value="NADH-QUINONE OXIDOREDUCTASE SUBUNIT G"/>
    <property type="match status" value="1"/>
</dbReference>
<dbReference type="Gene3D" id="2.40.40.20">
    <property type="match status" value="1"/>
</dbReference>
<accession>A0A919RM31</accession>
<evidence type="ECO:0000256" key="2">
    <source>
        <dbReference type="ARBA" id="ARBA00023004"/>
    </source>
</evidence>
<dbReference type="InterPro" id="IPR009010">
    <property type="entry name" value="Asp_de-COase-like_dom_sf"/>
</dbReference>